<reference evidence="3" key="2">
    <citation type="submission" date="2013-12" db="EMBL/GenBank/DDBJ databases">
        <title>Evolution of pathogenesis and genome organization in the Tremellales.</title>
        <authorList>
            <person name="Cuomo C."/>
            <person name="Litvintseva A."/>
            <person name="Heitman J."/>
            <person name="Chen Y."/>
            <person name="Sun S."/>
            <person name="Springer D."/>
            <person name="Dromer F."/>
            <person name="Young S."/>
            <person name="Zeng Q."/>
            <person name="Chapman S."/>
            <person name="Gujja S."/>
            <person name="Saif S."/>
            <person name="Birren B."/>
        </authorList>
    </citation>
    <scope>NUCLEOTIDE SEQUENCE [LARGE SCALE GENOMIC DNA]</scope>
    <source>
        <strain evidence="3">BCC8398</strain>
    </source>
</reference>
<feature type="compositionally biased region" description="Basic and acidic residues" evidence="1">
    <location>
        <begin position="279"/>
        <end position="289"/>
    </location>
</feature>
<protein>
    <submittedName>
        <fullName evidence="2">Uncharacterized protein</fullName>
    </submittedName>
</protein>
<gene>
    <name evidence="2" type="ORF">I316_03650</name>
</gene>
<feature type="region of interest" description="Disordered" evidence="1">
    <location>
        <begin position="259"/>
        <end position="289"/>
    </location>
</feature>
<reference evidence="2 3" key="1">
    <citation type="submission" date="2013-07" db="EMBL/GenBank/DDBJ databases">
        <title>The Genome Sequence of Cryptococcus heveanensis BCC8398.</title>
        <authorList>
            <consortium name="The Broad Institute Genome Sequencing Platform"/>
            <person name="Cuomo C."/>
            <person name="Litvintseva A."/>
            <person name="Chen Y."/>
            <person name="Heitman J."/>
            <person name="Sun S."/>
            <person name="Springer D."/>
            <person name="Dromer F."/>
            <person name="Young S.K."/>
            <person name="Zeng Q."/>
            <person name="Gargeya S."/>
            <person name="Fitzgerald M."/>
            <person name="Abouelleil A."/>
            <person name="Alvarado L."/>
            <person name="Berlin A.M."/>
            <person name="Chapman S.B."/>
            <person name="Dewar J."/>
            <person name="Goldberg J."/>
            <person name="Griggs A."/>
            <person name="Gujja S."/>
            <person name="Hansen M."/>
            <person name="Howarth C."/>
            <person name="Imamovic A."/>
            <person name="Larimer J."/>
            <person name="McCowan C."/>
            <person name="Murphy C."/>
            <person name="Pearson M."/>
            <person name="Priest M."/>
            <person name="Roberts A."/>
            <person name="Saif S."/>
            <person name="Shea T."/>
            <person name="Sykes S."/>
            <person name="Wortman J."/>
            <person name="Nusbaum C."/>
            <person name="Birren B."/>
        </authorList>
    </citation>
    <scope>NUCLEOTIDE SEQUENCE [LARGE SCALE GENOMIC DNA]</scope>
    <source>
        <strain evidence="2 3">BCC8398</strain>
    </source>
</reference>
<feature type="compositionally biased region" description="Polar residues" evidence="1">
    <location>
        <begin position="259"/>
        <end position="275"/>
    </location>
</feature>
<dbReference type="Proteomes" id="UP000092666">
    <property type="component" value="Unassembled WGS sequence"/>
</dbReference>
<proteinExistence type="predicted"/>
<organism evidence="2 3">
    <name type="scientific">Kwoniella heveanensis BCC8398</name>
    <dbReference type="NCBI Taxonomy" id="1296120"/>
    <lineage>
        <taxon>Eukaryota</taxon>
        <taxon>Fungi</taxon>
        <taxon>Dikarya</taxon>
        <taxon>Basidiomycota</taxon>
        <taxon>Agaricomycotina</taxon>
        <taxon>Tremellomycetes</taxon>
        <taxon>Tremellales</taxon>
        <taxon>Cryptococcaceae</taxon>
        <taxon>Kwoniella</taxon>
    </lineage>
</organism>
<accession>A0A1B9GUA5</accession>
<keyword evidence="3" id="KW-1185">Reference proteome</keyword>
<dbReference type="AlphaFoldDB" id="A0A1B9GUA5"/>
<evidence type="ECO:0000313" key="2">
    <source>
        <dbReference type="EMBL" id="OCF34609.1"/>
    </source>
</evidence>
<sequence>MSNRYTTTENEVTLFVSSSLQAAELGLRFKRDGMLVASRGGYLSFSTGLWVRPGQALNYPTSSSRVSALISSVLPSPSFSDVKRSSLSQAQAHAQATEDGMTLGVWRPPTNTNTTSSYSSAAAGSSVLIRVKGHAYPLGSSTNQSGTGPQTRTRSESGASSDPLTEAQWKYYTLDRLDPSVVTTCYRFTRYDESCPKPTLKMEPKMKPTSIDIDCRGAEATIKSGSGSSGRTESYIATNGSAVVDAGSYSYETLTLEAANSTALDRPQQTSSAATTRRRQGEHVRALSQ</sequence>
<name>A0A1B9GUA5_9TREE</name>
<dbReference type="EMBL" id="KV700124">
    <property type="protein sequence ID" value="OCF34609.1"/>
    <property type="molecule type" value="Genomic_DNA"/>
</dbReference>
<feature type="compositionally biased region" description="Polar residues" evidence="1">
    <location>
        <begin position="139"/>
        <end position="162"/>
    </location>
</feature>
<evidence type="ECO:0000256" key="1">
    <source>
        <dbReference type="SAM" id="MobiDB-lite"/>
    </source>
</evidence>
<feature type="region of interest" description="Disordered" evidence="1">
    <location>
        <begin position="136"/>
        <end position="162"/>
    </location>
</feature>
<evidence type="ECO:0000313" key="3">
    <source>
        <dbReference type="Proteomes" id="UP000092666"/>
    </source>
</evidence>